<dbReference type="PANTHER" id="PTHR11365:SF2">
    <property type="entry name" value="5-OXOPROLINASE"/>
    <property type="match status" value="1"/>
</dbReference>
<name>A0A1W2DTU6_9FIRM</name>
<evidence type="ECO:0000313" key="3">
    <source>
        <dbReference type="EMBL" id="SMD00863.1"/>
    </source>
</evidence>
<dbReference type="InterPro" id="IPR043129">
    <property type="entry name" value="ATPase_NBD"/>
</dbReference>
<dbReference type="GO" id="GO:0006749">
    <property type="term" value="P:glutathione metabolic process"/>
    <property type="evidence" value="ECO:0007669"/>
    <property type="project" value="TreeGrafter"/>
</dbReference>
<feature type="domain" description="Hydantoinase A/oxoprolinase" evidence="1">
    <location>
        <begin position="177"/>
        <end position="458"/>
    </location>
</feature>
<proteinExistence type="predicted"/>
<keyword evidence="4" id="KW-1185">Reference proteome</keyword>
<feature type="domain" description="Hydantoinase/oxoprolinase N-terminal" evidence="2">
    <location>
        <begin position="3"/>
        <end position="156"/>
    </location>
</feature>
<gene>
    <name evidence="3" type="ORF">SAMN04488500_11846</name>
</gene>
<evidence type="ECO:0000313" key="4">
    <source>
        <dbReference type="Proteomes" id="UP000192738"/>
    </source>
</evidence>
<dbReference type="Pfam" id="PF01968">
    <property type="entry name" value="Hydantoinase_A"/>
    <property type="match status" value="1"/>
</dbReference>
<evidence type="ECO:0000259" key="2">
    <source>
        <dbReference type="Pfam" id="PF05378"/>
    </source>
</evidence>
<dbReference type="Proteomes" id="UP000192738">
    <property type="component" value="Unassembled WGS sequence"/>
</dbReference>
<accession>A0A1W2DTU6</accession>
<protein>
    <submittedName>
        <fullName evidence="3">N-methylhydantoinase A/oxoprolinase/acetone carboxylase, beta subunit</fullName>
    </submittedName>
</protein>
<dbReference type="AlphaFoldDB" id="A0A1W2DTU6"/>
<dbReference type="OrthoDB" id="9768323at2"/>
<dbReference type="PANTHER" id="PTHR11365">
    <property type="entry name" value="5-OXOPROLINASE RELATED"/>
    <property type="match status" value="1"/>
</dbReference>
<evidence type="ECO:0000259" key="1">
    <source>
        <dbReference type="Pfam" id="PF01968"/>
    </source>
</evidence>
<organism evidence="3 4">
    <name type="scientific">Sporomusa malonica</name>
    <dbReference type="NCBI Taxonomy" id="112901"/>
    <lineage>
        <taxon>Bacteria</taxon>
        <taxon>Bacillati</taxon>
        <taxon>Bacillota</taxon>
        <taxon>Negativicutes</taxon>
        <taxon>Selenomonadales</taxon>
        <taxon>Sporomusaceae</taxon>
        <taxon>Sporomusa</taxon>
    </lineage>
</organism>
<dbReference type="InterPro" id="IPR002821">
    <property type="entry name" value="Hydantoinase_A"/>
</dbReference>
<dbReference type="InterPro" id="IPR045079">
    <property type="entry name" value="Oxoprolinase-like"/>
</dbReference>
<dbReference type="SUPFAM" id="SSF53067">
    <property type="entry name" value="Actin-like ATPase domain"/>
    <property type="match status" value="1"/>
</dbReference>
<dbReference type="Pfam" id="PF05378">
    <property type="entry name" value="Hydant_A_N"/>
    <property type="match status" value="1"/>
</dbReference>
<reference evidence="3 4" key="1">
    <citation type="submission" date="2017-04" db="EMBL/GenBank/DDBJ databases">
        <authorList>
            <person name="Afonso C.L."/>
            <person name="Miller P.J."/>
            <person name="Scott M.A."/>
            <person name="Spackman E."/>
            <person name="Goraichik I."/>
            <person name="Dimitrov K.M."/>
            <person name="Suarez D.L."/>
            <person name="Swayne D.E."/>
        </authorList>
    </citation>
    <scope>NUCLEOTIDE SEQUENCE [LARGE SCALE GENOMIC DNA]</scope>
    <source>
        <strain evidence="3 4">DSM 5090</strain>
    </source>
</reference>
<dbReference type="EMBL" id="FWXI01000018">
    <property type="protein sequence ID" value="SMD00863.1"/>
    <property type="molecule type" value="Genomic_DNA"/>
</dbReference>
<dbReference type="GO" id="GO:0017168">
    <property type="term" value="F:5-oxoprolinase (ATP-hydrolyzing) activity"/>
    <property type="evidence" value="ECO:0007669"/>
    <property type="project" value="TreeGrafter"/>
</dbReference>
<dbReference type="GO" id="GO:0005829">
    <property type="term" value="C:cytosol"/>
    <property type="evidence" value="ECO:0007669"/>
    <property type="project" value="TreeGrafter"/>
</dbReference>
<dbReference type="STRING" id="112901.SAMN04488500_11846"/>
<sequence>MLLGIDVGGTFTDAVVIVDGQVMASAKLPTTHHELLSGIVTAIDKVLINIDVKQIKRVALSTTIVTNALVEGKTDKAALLLMPGPGLNLTGLTPGQPFFLSGYTDHRGREQAAPVKEEVAVLCREIKGVQVAAVAGKFAIRNPAQEQVVAGWIREYLEPRQITLGAQVSGSLNFLRRANSAYYNSAVWRIFTKFAAAIEAALAERRITAPVYILKADGGTLSLAAAKLRPVEAIFTGPAASVLGIMALANPEEPAVSLDIGGTTTDIALWQNGAPLFAPGGASVNGYPTAVRSFWLRSVGIGGDSYVRRENGSLTVGPMRCGPAVANGGTEPTLTDALRVAGLIEYGNLELAKKAMVRVAAGDQTAEDAAWETLRSATGTVCQAIRDMLTEQAARPVYKVEDIVYGEIFKPELVLGVGGAAMGLAPLVAERLELPWQVPPGHMVANAVGAASARPTTEITLRADTAQGFYTVPQLGIKQPIDKRRFTLQEAWAAAQTHLAERADAGGMEEGTYESERLYEEEFNVIRGFNTIGKIMTCTLQLKPGVLMPVDAWRRENAE</sequence>
<dbReference type="InterPro" id="IPR008040">
    <property type="entry name" value="Hydant_A_N"/>
</dbReference>